<keyword evidence="2" id="KW-1185">Reference proteome</keyword>
<name>A0A5J6FIX7_9ACTN</name>
<gene>
    <name evidence="1" type="ORF">CP967_17035</name>
</gene>
<organism evidence="1 2">
    <name type="scientific">Streptomyces nitrosporeus</name>
    <dbReference type="NCBI Taxonomy" id="28894"/>
    <lineage>
        <taxon>Bacteria</taxon>
        <taxon>Bacillati</taxon>
        <taxon>Actinomycetota</taxon>
        <taxon>Actinomycetes</taxon>
        <taxon>Kitasatosporales</taxon>
        <taxon>Streptomycetaceae</taxon>
        <taxon>Streptomyces</taxon>
    </lineage>
</organism>
<sequence length="154" mass="17144">MQGKMCVHNLGTGKLSRLRPQGRLPILHQPRSRPCGFVPNLNPQPVDNLLLHSRSLRLSTVGPQKVPSCPQLCPGSPQGCPLFGNPTLTFTVESERRHTPVVDWAVGNVGKAGDGPGEKYPLPVHRVCRTFGCPQRHQVVHRFHPQGRWTKNRF</sequence>
<dbReference type="OrthoDB" id="4299770at2"/>
<evidence type="ECO:0000313" key="1">
    <source>
        <dbReference type="EMBL" id="QEU76599.1"/>
    </source>
</evidence>
<dbReference type="Proteomes" id="UP000326178">
    <property type="component" value="Chromosome"/>
</dbReference>
<proteinExistence type="predicted"/>
<protein>
    <submittedName>
        <fullName evidence="1">Uncharacterized protein</fullName>
    </submittedName>
</protein>
<dbReference type="KEGG" id="snk:CP967_17035"/>
<reference evidence="1 2" key="1">
    <citation type="submission" date="2017-09" db="EMBL/GenBank/DDBJ databases">
        <authorList>
            <person name="Lee N."/>
            <person name="Cho B.-K."/>
        </authorList>
    </citation>
    <scope>NUCLEOTIDE SEQUENCE [LARGE SCALE GENOMIC DNA]</scope>
    <source>
        <strain evidence="1 2">ATCC 12769</strain>
    </source>
</reference>
<evidence type="ECO:0000313" key="2">
    <source>
        <dbReference type="Proteomes" id="UP000326178"/>
    </source>
</evidence>
<dbReference type="EMBL" id="CP023702">
    <property type="protein sequence ID" value="QEU76599.1"/>
    <property type="molecule type" value="Genomic_DNA"/>
</dbReference>
<accession>A0A5J6FIX7</accession>
<dbReference type="AlphaFoldDB" id="A0A5J6FIX7"/>